<evidence type="ECO:0000256" key="6">
    <source>
        <dbReference type="ARBA" id="ARBA00022777"/>
    </source>
</evidence>
<keyword evidence="5" id="KW-0598">Phosphotransferase system</keyword>
<evidence type="ECO:0000256" key="1">
    <source>
        <dbReference type="ARBA" id="ARBA00022448"/>
    </source>
</evidence>
<evidence type="ECO:0000256" key="2">
    <source>
        <dbReference type="ARBA" id="ARBA00022553"/>
    </source>
</evidence>
<keyword evidence="2" id="KW-0597">Phosphoprotein</keyword>
<dbReference type="PANTHER" id="PTHR34581:SF2">
    <property type="entry name" value="PTS SYSTEM N,N'-DIACETYLCHITOBIOSE-SPECIFIC EIIB COMPONENT"/>
    <property type="match status" value="1"/>
</dbReference>
<name>A0ABR7K330_9FIRM</name>
<evidence type="ECO:0000313" key="11">
    <source>
        <dbReference type="Proteomes" id="UP000611796"/>
    </source>
</evidence>
<feature type="domain" description="PTS EIIB type-3" evidence="9">
    <location>
        <begin position="2"/>
        <end position="108"/>
    </location>
</feature>
<evidence type="ECO:0000259" key="9">
    <source>
        <dbReference type="PROSITE" id="PS51100"/>
    </source>
</evidence>
<dbReference type="InterPro" id="IPR036095">
    <property type="entry name" value="PTS_EIIB-like_sf"/>
</dbReference>
<evidence type="ECO:0000256" key="5">
    <source>
        <dbReference type="ARBA" id="ARBA00022683"/>
    </source>
</evidence>
<dbReference type="RefSeq" id="WP_147543879.1">
    <property type="nucleotide sequence ID" value="NZ_JACRWD010000001.1"/>
</dbReference>
<keyword evidence="8" id="KW-0732">Signal</keyword>
<reference evidence="10 11" key="1">
    <citation type="submission" date="2020-08" db="EMBL/GenBank/DDBJ databases">
        <authorList>
            <person name="Liu C."/>
            <person name="Sun Q."/>
        </authorList>
    </citation>
    <scope>NUCLEOTIDE SEQUENCE [LARGE SCALE GENOMIC DNA]</scope>
    <source>
        <strain evidence="10 11">NSJ-45</strain>
    </source>
</reference>
<dbReference type="Proteomes" id="UP000611796">
    <property type="component" value="Unassembled WGS sequence"/>
</dbReference>
<sequence>MNKKIYLFCSAGMSTSLLASKMQNVANQHNLPIEVEAFPYSEIDKIVEQKNPDCILLGPQVKFMLKEVQAKFNEKTPVDVINSVDYGSMNGEKVLKTAIKMIKARQAK</sequence>
<evidence type="ECO:0000256" key="7">
    <source>
        <dbReference type="PROSITE-ProRule" id="PRU00423"/>
    </source>
</evidence>
<dbReference type="InterPro" id="IPR003501">
    <property type="entry name" value="PTS_EIIB_2/3"/>
</dbReference>
<dbReference type="Pfam" id="PF02302">
    <property type="entry name" value="PTS_IIB"/>
    <property type="match status" value="1"/>
</dbReference>
<organism evidence="10 11">
    <name type="scientific">Paeniclostridium hominis</name>
    <dbReference type="NCBI Taxonomy" id="2764329"/>
    <lineage>
        <taxon>Bacteria</taxon>
        <taxon>Bacillati</taxon>
        <taxon>Bacillota</taxon>
        <taxon>Clostridia</taxon>
        <taxon>Peptostreptococcales</taxon>
        <taxon>Peptostreptococcaceae</taxon>
        <taxon>Paeniclostridium</taxon>
    </lineage>
</organism>
<evidence type="ECO:0000256" key="8">
    <source>
        <dbReference type="SAM" id="SignalP"/>
    </source>
</evidence>
<feature type="chain" id="PRO_5046855321" evidence="8">
    <location>
        <begin position="20"/>
        <end position="108"/>
    </location>
</feature>
<evidence type="ECO:0000313" key="10">
    <source>
        <dbReference type="EMBL" id="MBC6003511.1"/>
    </source>
</evidence>
<evidence type="ECO:0000256" key="4">
    <source>
        <dbReference type="ARBA" id="ARBA00022679"/>
    </source>
</evidence>
<feature type="modified residue" description="Phosphocysteine; by EIIA" evidence="7">
    <location>
        <position position="9"/>
    </location>
</feature>
<proteinExistence type="predicted"/>
<evidence type="ECO:0000256" key="3">
    <source>
        <dbReference type="ARBA" id="ARBA00022597"/>
    </source>
</evidence>
<dbReference type="Gene3D" id="3.40.50.2300">
    <property type="match status" value="1"/>
</dbReference>
<dbReference type="InterPro" id="IPR013012">
    <property type="entry name" value="PTS_EIIB_3"/>
</dbReference>
<accession>A0ABR7K330</accession>
<dbReference type="EMBL" id="JACRWD010000001">
    <property type="protein sequence ID" value="MBC6003511.1"/>
    <property type="molecule type" value="Genomic_DNA"/>
</dbReference>
<keyword evidence="11" id="KW-1185">Reference proteome</keyword>
<keyword evidence="4" id="KW-0808">Transferase</keyword>
<dbReference type="PANTHER" id="PTHR34581">
    <property type="entry name" value="PTS SYSTEM N,N'-DIACETYLCHITOBIOSE-SPECIFIC EIIB COMPONENT"/>
    <property type="match status" value="1"/>
</dbReference>
<gene>
    <name evidence="10" type="ORF">H8891_06830</name>
</gene>
<dbReference type="InterPro" id="IPR051819">
    <property type="entry name" value="PTS_sugar-specific_EIIB"/>
</dbReference>
<dbReference type="SUPFAM" id="SSF52794">
    <property type="entry name" value="PTS system IIB component-like"/>
    <property type="match status" value="1"/>
</dbReference>
<keyword evidence="1" id="KW-0813">Transport</keyword>
<dbReference type="PROSITE" id="PS51100">
    <property type="entry name" value="PTS_EIIB_TYPE_3"/>
    <property type="match status" value="1"/>
</dbReference>
<feature type="signal peptide" evidence="8">
    <location>
        <begin position="1"/>
        <end position="19"/>
    </location>
</feature>
<comment type="caution">
    <text evidence="10">The sequence shown here is derived from an EMBL/GenBank/DDBJ whole genome shotgun (WGS) entry which is preliminary data.</text>
</comment>
<protein>
    <submittedName>
        <fullName evidence="10">PTS sugar transporter subunit IIB</fullName>
    </submittedName>
</protein>
<dbReference type="CDD" id="cd05564">
    <property type="entry name" value="PTS_IIB_chitobiose_lichenan"/>
    <property type="match status" value="1"/>
</dbReference>
<keyword evidence="6" id="KW-0418">Kinase</keyword>
<keyword evidence="3 10" id="KW-0762">Sugar transport</keyword>